<dbReference type="InterPro" id="IPR019775">
    <property type="entry name" value="WD40_repeat_CS"/>
</dbReference>
<protein>
    <submittedName>
        <fullName evidence="4">Uncharacterized protein</fullName>
    </submittedName>
</protein>
<comment type="caution">
    <text evidence="4">The sequence shown here is derived from an EMBL/GenBank/DDBJ whole genome shotgun (WGS) entry which is preliminary data.</text>
</comment>
<dbReference type="PROSITE" id="PS50294">
    <property type="entry name" value="WD_REPEATS_REGION"/>
    <property type="match status" value="1"/>
</dbReference>
<dbReference type="PANTHER" id="PTHR14136:SF17">
    <property type="entry name" value="BTB_POZ DOMAIN-CONTAINING PROTEIN KCTD9"/>
    <property type="match status" value="1"/>
</dbReference>
<dbReference type="AlphaFoldDB" id="A0A1V1P3Q0"/>
<reference evidence="5" key="1">
    <citation type="submission" date="2012-11" db="EMBL/GenBank/DDBJ databases">
        <authorList>
            <person name="Lucero-Rivera Y.E."/>
            <person name="Tovar-Ramirez D."/>
        </authorList>
    </citation>
    <scope>NUCLEOTIDE SEQUENCE [LARGE SCALE GENOMIC DNA]</scope>
    <source>
        <strain evidence="5">Araruama</strain>
    </source>
</reference>
<dbReference type="Proteomes" id="UP000189670">
    <property type="component" value="Unassembled WGS sequence"/>
</dbReference>
<evidence type="ECO:0000256" key="2">
    <source>
        <dbReference type="ARBA" id="ARBA00022737"/>
    </source>
</evidence>
<evidence type="ECO:0000256" key="3">
    <source>
        <dbReference type="PROSITE-ProRule" id="PRU00221"/>
    </source>
</evidence>
<dbReference type="EMBL" id="ATBP01000638">
    <property type="protein sequence ID" value="ETR69450.1"/>
    <property type="molecule type" value="Genomic_DNA"/>
</dbReference>
<organism evidence="4 5">
    <name type="scientific">Candidatus Magnetoglobus multicellularis str. Araruama</name>
    <dbReference type="NCBI Taxonomy" id="890399"/>
    <lineage>
        <taxon>Bacteria</taxon>
        <taxon>Pseudomonadati</taxon>
        <taxon>Thermodesulfobacteriota</taxon>
        <taxon>Desulfobacteria</taxon>
        <taxon>Desulfobacterales</taxon>
        <taxon>Desulfobacteraceae</taxon>
        <taxon>Candidatus Magnetoglobus</taxon>
    </lineage>
</organism>
<evidence type="ECO:0000256" key="1">
    <source>
        <dbReference type="ARBA" id="ARBA00022574"/>
    </source>
</evidence>
<dbReference type="Pfam" id="PF00805">
    <property type="entry name" value="Pentapeptide"/>
    <property type="match status" value="1"/>
</dbReference>
<dbReference type="PANTHER" id="PTHR14136">
    <property type="entry name" value="BTB_POZ DOMAIN-CONTAINING PROTEIN KCTD9"/>
    <property type="match status" value="1"/>
</dbReference>
<dbReference type="Gene3D" id="2.130.10.10">
    <property type="entry name" value="YVTN repeat-like/Quinoprotein amine dehydrogenase"/>
    <property type="match status" value="1"/>
</dbReference>
<dbReference type="InterPro" id="IPR051082">
    <property type="entry name" value="Pentapeptide-BTB/POZ_domain"/>
</dbReference>
<keyword evidence="1 3" id="KW-0853">WD repeat</keyword>
<dbReference type="Gene3D" id="2.160.20.80">
    <property type="entry name" value="E3 ubiquitin-protein ligase SopA"/>
    <property type="match status" value="1"/>
</dbReference>
<keyword evidence="2" id="KW-0677">Repeat</keyword>
<dbReference type="PROSITE" id="PS50082">
    <property type="entry name" value="WD_REPEATS_2"/>
    <property type="match status" value="1"/>
</dbReference>
<dbReference type="SUPFAM" id="SSF50978">
    <property type="entry name" value="WD40 repeat-like"/>
    <property type="match status" value="1"/>
</dbReference>
<dbReference type="InterPro" id="IPR001646">
    <property type="entry name" value="5peptide_repeat"/>
</dbReference>
<dbReference type="InterPro" id="IPR001680">
    <property type="entry name" value="WD40_rpt"/>
</dbReference>
<dbReference type="PROSITE" id="PS00678">
    <property type="entry name" value="WD_REPEATS_1"/>
    <property type="match status" value="1"/>
</dbReference>
<dbReference type="InterPro" id="IPR036322">
    <property type="entry name" value="WD40_repeat_dom_sf"/>
</dbReference>
<evidence type="ECO:0000313" key="5">
    <source>
        <dbReference type="Proteomes" id="UP000189670"/>
    </source>
</evidence>
<accession>A0A1V1P3Q0</accession>
<dbReference type="InterPro" id="IPR015943">
    <property type="entry name" value="WD40/YVTN_repeat-like_dom_sf"/>
</dbReference>
<sequence length="262" mass="30037">MHRSFMEFFLAKQIFTICSKKSNNNELLNVLNTKRYDSKIIYFLTLLDQPDLEQIKPSNIVPLLQKILTNKYKPRVSENALQILYWYARICCKMETKINDINILVKKCSEILPEKIDLKGANLQEIILEGSVFKNANLSNADLSSAKLNHSILNNVDLKNTILKNTKADYIKAEKVDFTKSVIENATFKEADLVACKSDNLINISKFNYLNYFPVVQNGHFGNIHSVAFNHDGSLMASASRDQTIIIWDVKKRKRNQVFRGA</sequence>
<evidence type="ECO:0000313" key="4">
    <source>
        <dbReference type="EMBL" id="ETR69450.1"/>
    </source>
</evidence>
<gene>
    <name evidence="4" type="ORF">OMM_03921</name>
</gene>
<dbReference type="SMART" id="SM00320">
    <property type="entry name" value="WD40"/>
    <property type="match status" value="1"/>
</dbReference>
<dbReference type="Pfam" id="PF00400">
    <property type="entry name" value="WD40"/>
    <property type="match status" value="1"/>
</dbReference>
<proteinExistence type="predicted"/>
<dbReference type="SUPFAM" id="SSF141571">
    <property type="entry name" value="Pentapeptide repeat-like"/>
    <property type="match status" value="1"/>
</dbReference>
<feature type="repeat" description="WD" evidence="3">
    <location>
        <begin position="217"/>
        <end position="258"/>
    </location>
</feature>
<name>A0A1V1P3Q0_9BACT</name>